<accession>A0AAX4PKY2</accession>
<proteinExistence type="predicted"/>
<dbReference type="PANTHER" id="PTHR11242">
    <property type="entry name" value="ARYL HYDROCARBON RECEPTOR INTERACTING PROTEIN RELATED"/>
    <property type="match status" value="1"/>
</dbReference>
<dbReference type="InterPro" id="IPR011990">
    <property type="entry name" value="TPR-like_helical_dom_sf"/>
</dbReference>
<dbReference type="AlphaFoldDB" id="A0AAX4PKY2"/>
<evidence type="ECO:0000313" key="3">
    <source>
        <dbReference type="EMBL" id="WZN66335.1"/>
    </source>
</evidence>
<evidence type="ECO:0000256" key="2">
    <source>
        <dbReference type="ARBA" id="ARBA00022803"/>
    </source>
</evidence>
<evidence type="ECO:0000313" key="4">
    <source>
        <dbReference type="Proteomes" id="UP001472866"/>
    </source>
</evidence>
<gene>
    <name evidence="3" type="ORF">HKI87_15g79000</name>
</gene>
<sequence>MEGSGIDPEGYQALMQEAAKMKNAELEQKRKDWIRAPDFLKRTLTNADEVKACRALGTFAERLVFVSRHKDNGNDLCQDGKFEEAVEEYALALSVLLWFHLPNGRHSEEVPLHVGYNAFEASGCRSLARESAQVVLLNIAHCLNKLRRWDASVYACTYVIDRLDRHCVKALYRRAVAFYGQGTSFSLDQAVEDLVSASSVDPEDPQVTRLLTRYMKEKLKQDKKDSTIWKRSFARMKERAREDYNDEQDVDDSHHGAGLAPAGKVGSLVAWSRRNPLLFAVYLLIFGHAAYRIALILTSPVGLAP</sequence>
<dbReference type="InterPro" id="IPR039663">
    <property type="entry name" value="AIP/AIPL1/TTC9"/>
</dbReference>
<keyword evidence="4" id="KW-1185">Reference proteome</keyword>
<dbReference type="EMBL" id="CP151515">
    <property type="protein sequence ID" value="WZN66335.1"/>
    <property type="molecule type" value="Genomic_DNA"/>
</dbReference>
<dbReference type="PANTHER" id="PTHR11242:SF0">
    <property type="entry name" value="TPR_REGION DOMAIN-CONTAINING PROTEIN"/>
    <property type="match status" value="1"/>
</dbReference>
<organism evidence="3 4">
    <name type="scientific">Chloropicon roscoffensis</name>
    <dbReference type="NCBI Taxonomy" id="1461544"/>
    <lineage>
        <taxon>Eukaryota</taxon>
        <taxon>Viridiplantae</taxon>
        <taxon>Chlorophyta</taxon>
        <taxon>Chloropicophyceae</taxon>
        <taxon>Chloropicales</taxon>
        <taxon>Chloropicaceae</taxon>
        <taxon>Chloropicon</taxon>
    </lineage>
</organism>
<dbReference type="Gene3D" id="1.25.40.10">
    <property type="entry name" value="Tetratricopeptide repeat domain"/>
    <property type="match status" value="1"/>
</dbReference>
<evidence type="ECO:0000256" key="1">
    <source>
        <dbReference type="ARBA" id="ARBA00022737"/>
    </source>
</evidence>
<protein>
    <submittedName>
        <fullName evidence="3">Uncharacterized protein</fullName>
    </submittedName>
</protein>
<keyword evidence="1" id="KW-0677">Repeat</keyword>
<dbReference type="SUPFAM" id="SSF48452">
    <property type="entry name" value="TPR-like"/>
    <property type="match status" value="1"/>
</dbReference>
<reference evidence="3 4" key="1">
    <citation type="submission" date="2024-03" db="EMBL/GenBank/DDBJ databases">
        <title>Complete genome sequence of the green alga Chloropicon roscoffensis RCC1871.</title>
        <authorList>
            <person name="Lemieux C."/>
            <person name="Pombert J.-F."/>
            <person name="Otis C."/>
            <person name="Turmel M."/>
        </authorList>
    </citation>
    <scope>NUCLEOTIDE SEQUENCE [LARGE SCALE GENOMIC DNA]</scope>
    <source>
        <strain evidence="3 4">RCC1871</strain>
    </source>
</reference>
<name>A0AAX4PKY2_9CHLO</name>
<dbReference type="Proteomes" id="UP001472866">
    <property type="component" value="Chromosome 15"/>
</dbReference>
<keyword evidence="2" id="KW-0802">TPR repeat</keyword>